<dbReference type="PANTHER" id="PTHR43413:SF1">
    <property type="entry name" value="SIROHEME DECARBOXYLASE NIRL SUBUNIT"/>
    <property type="match status" value="1"/>
</dbReference>
<accession>I0GR62</accession>
<evidence type="ECO:0000259" key="6">
    <source>
        <dbReference type="Pfam" id="PF17805"/>
    </source>
</evidence>
<dbReference type="InterPro" id="IPR036390">
    <property type="entry name" value="WH_DNA-bd_sf"/>
</dbReference>
<gene>
    <name evidence="8" type="ordered locus">SELR_15410</name>
</gene>
<protein>
    <recommendedName>
        <fullName evidence="4">siroheme decarboxylase</fullName>
        <ecNumber evidence="4">4.1.1.111</ecNumber>
    </recommendedName>
</protein>
<dbReference type="Pfam" id="PF17805">
    <property type="entry name" value="AsnC_trans_reg2"/>
    <property type="match status" value="1"/>
</dbReference>
<comment type="pathway">
    <text evidence="2">Porphyrin-containing compound metabolism.</text>
</comment>
<feature type="domain" description="Siroheme decarboxylase NirL-like HTH" evidence="7">
    <location>
        <begin position="17"/>
        <end position="63"/>
    </location>
</feature>
<feature type="domain" description="Siroheme decarboxylase AsnC-like ligand binding" evidence="6">
    <location>
        <begin position="74"/>
        <end position="153"/>
    </location>
</feature>
<evidence type="ECO:0000256" key="2">
    <source>
        <dbReference type="ARBA" id="ARBA00023444"/>
    </source>
</evidence>
<dbReference type="SUPFAM" id="SSF54909">
    <property type="entry name" value="Dimeric alpha+beta barrel"/>
    <property type="match status" value="1"/>
</dbReference>
<dbReference type="PATRIC" id="fig|927704.6.peg.1596"/>
<dbReference type="eggNOG" id="COG1522">
    <property type="taxonomic scope" value="Bacteria"/>
</dbReference>
<dbReference type="InterPro" id="IPR019888">
    <property type="entry name" value="Tscrpt_reg_AsnC-like"/>
</dbReference>
<dbReference type="Proteomes" id="UP000007887">
    <property type="component" value="Chromosome"/>
</dbReference>
<comment type="catalytic activity">
    <reaction evidence="5">
        <text>siroheme + 2 H(+) = 12,18-didecarboxysiroheme + 2 CO2</text>
        <dbReference type="Rhea" id="RHEA:19093"/>
        <dbReference type="ChEBI" id="CHEBI:15378"/>
        <dbReference type="ChEBI" id="CHEBI:16526"/>
        <dbReference type="ChEBI" id="CHEBI:60052"/>
        <dbReference type="ChEBI" id="CHEBI:140497"/>
        <dbReference type="EC" id="4.1.1.111"/>
    </reaction>
</comment>
<organism evidence="8 9">
    <name type="scientific">Selenomonas ruminantium subsp. lactilytica (strain NBRC 103574 / TAM6421)</name>
    <dbReference type="NCBI Taxonomy" id="927704"/>
    <lineage>
        <taxon>Bacteria</taxon>
        <taxon>Bacillati</taxon>
        <taxon>Bacillota</taxon>
        <taxon>Negativicutes</taxon>
        <taxon>Selenomonadales</taxon>
        <taxon>Selenomonadaceae</taxon>
        <taxon>Selenomonas</taxon>
    </lineage>
</organism>
<dbReference type="EC" id="4.1.1.111" evidence="4"/>
<dbReference type="InterPro" id="IPR011008">
    <property type="entry name" value="Dimeric_a/b-barrel"/>
</dbReference>
<dbReference type="GO" id="GO:0016829">
    <property type="term" value="F:lyase activity"/>
    <property type="evidence" value="ECO:0007669"/>
    <property type="project" value="UniProtKB-KW"/>
</dbReference>
<dbReference type="HOGENOM" id="CLU_112007_1_0_9"/>
<dbReference type="EMBL" id="AP012292">
    <property type="protein sequence ID" value="BAL83249.1"/>
    <property type="molecule type" value="Genomic_DNA"/>
</dbReference>
<evidence type="ECO:0000256" key="3">
    <source>
        <dbReference type="ARBA" id="ARBA00023457"/>
    </source>
</evidence>
<dbReference type="Pfam" id="PF22451">
    <property type="entry name" value="NirdL-like_HTH"/>
    <property type="match status" value="1"/>
</dbReference>
<dbReference type="InterPro" id="IPR040523">
    <property type="entry name" value="AsnC_trans_reg2"/>
</dbReference>
<dbReference type="AlphaFoldDB" id="I0GR62"/>
<evidence type="ECO:0000256" key="4">
    <source>
        <dbReference type="ARBA" id="ARBA00023471"/>
    </source>
</evidence>
<dbReference type="PANTHER" id="PTHR43413">
    <property type="entry name" value="TRANSCRIPTIONAL REGULATOR, ASNC FAMILY"/>
    <property type="match status" value="1"/>
</dbReference>
<keyword evidence="1" id="KW-0456">Lyase</keyword>
<evidence type="ECO:0000313" key="8">
    <source>
        <dbReference type="EMBL" id="BAL83249.1"/>
    </source>
</evidence>
<dbReference type="InterPro" id="IPR053953">
    <property type="entry name" value="NirdL-like_HTH"/>
</dbReference>
<dbReference type="KEGG" id="sri:SELR_15410"/>
<evidence type="ECO:0000313" key="9">
    <source>
        <dbReference type="Proteomes" id="UP000007887"/>
    </source>
</evidence>
<dbReference type="SMART" id="SM00344">
    <property type="entry name" value="HTH_ASNC"/>
    <property type="match status" value="1"/>
</dbReference>
<dbReference type="InterPro" id="IPR050684">
    <property type="entry name" value="HTH-Siroheme_Decarb"/>
</dbReference>
<dbReference type="InterPro" id="IPR036388">
    <property type="entry name" value="WH-like_DNA-bd_sf"/>
</dbReference>
<dbReference type="Gene3D" id="1.10.10.10">
    <property type="entry name" value="Winged helix-like DNA-binding domain superfamily/Winged helix DNA-binding domain"/>
    <property type="match status" value="1"/>
</dbReference>
<sequence length="161" mass="18311">MTEQGRGIVMMALTDFDKSLLNLLQGSLPVCSRPFARLAEELGTDEQTVLTRVQELKQEGYLRRIGTFFDSNNLGYKGTLVALKVEPSKMQSVAEAINHYPGATHNYEREGRYNLWFTLLTPNLETETKILSEVQSLNGVEDMLNLKANKKYKINVQFKLH</sequence>
<dbReference type="Gene3D" id="3.30.70.3460">
    <property type="match status" value="1"/>
</dbReference>
<evidence type="ECO:0000256" key="1">
    <source>
        <dbReference type="ARBA" id="ARBA00023239"/>
    </source>
</evidence>
<proteinExistence type="inferred from homology"/>
<evidence type="ECO:0000256" key="5">
    <source>
        <dbReference type="ARBA" id="ARBA00048470"/>
    </source>
</evidence>
<evidence type="ECO:0000259" key="7">
    <source>
        <dbReference type="Pfam" id="PF22451"/>
    </source>
</evidence>
<name>I0GR62_SELRL</name>
<reference evidence="8 9" key="1">
    <citation type="submission" date="2011-10" db="EMBL/GenBank/DDBJ databases">
        <title>Whole genome sequence of Selenomonas ruminantium subsp. lactilytica TAM6421.</title>
        <authorList>
            <person name="Oguchi A."/>
            <person name="Ankai A."/>
            <person name="Kaneko J."/>
            <person name="Yamada-Narita S."/>
            <person name="Fukui S."/>
            <person name="Takahashi M."/>
            <person name="Onodera T."/>
            <person name="Kojima S."/>
            <person name="Fushimi T."/>
            <person name="Abe N."/>
            <person name="Kamio Y."/>
            <person name="Yamazaki S."/>
            <person name="Fujita N."/>
        </authorList>
    </citation>
    <scope>NUCLEOTIDE SEQUENCE [LARGE SCALE GENOMIC DNA]</scope>
    <source>
        <strain evidence="9">NBRC 103574 / TAM6421</strain>
    </source>
</reference>
<comment type="similarity">
    <text evidence="3">Belongs to the Ahb/Nir family.</text>
</comment>
<dbReference type="SUPFAM" id="SSF46785">
    <property type="entry name" value="Winged helix' DNA-binding domain"/>
    <property type="match status" value="1"/>
</dbReference>